<comment type="caution">
    <text evidence="6">The sequence shown here is derived from an EMBL/GenBank/DDBJ whole genome shotgun (WGS) entry which is preliminary data.</text>
</comment>
<keyword evidence="1" id="KW-0596">Phosphopantetheine</keyword>
<dbReference type="PROSITE" id="PS50075">
    <property type="entry name" value="CARRIER"/>
    <property type="match status" value="1"/>
</dbReference>
<dbReference type="InterPro" id="IPR045851">
    <property type="entry name" value="AMP-bd_C_sf"/>
</dbReference>
<dbReference type="FunFam" id="3.30.300.30:FF:000015">
    <property type="entry name" value="Nonribosomal peptide synthase SidD"/>
    <property type="match status" value="1"/>
</dbReference>
<dbReference type="GO" id="GO:0044550">
    <property type="term" value="P:secondary metabolite biosynthetic process"/>
    <property type="evidence" value="ECO:0007669"/>
    <property type="project" value="TreeGrafter"/>
</dbReference>
<dbReference type="GO" id="GO:0016874">
    <property type="term" value="F:ligase activity"/>
    <property type="evidence" value="ECO:0007669"/>
    <property type="project" value="UniProtKB-KW"/>
</dbReference>
<name>A0A9W4HWG0_PENNA</name>
<dbReference type="Gene3D" id="3.30.300.30">
    <property type="match status" value="1"/>
</dbReference>
<dbReference type="SUPFAM" id="SSF56801">
    <property type="entry name" value="Acetyl-CoA synthetase-like"/>
    <property type="match status" value="1"/>
</dbReference>
<dbReference type="GO" id="GO:0005737">
    <property type="term" value="C:cytoplasm"/>
    <property type="evidence" value="ECO:0007669"/>
    <property type="project" value="TreeGrafter"/>
</dbReference>
<dbReference type="InterPro" id="IPR042099">
    <property type="entry name" value="ANL_N_sf"/>
</dbReference>
<dbReference type="AlphaFoldDB" id="A0A9W4HWG0"/>
<keyword evidence="2" id="KW-0597">Phosphoprotein</keyword>
<reference evidence="6" key="1">
    <citation type="submission" date="2021-07" db="EMBL/GenBank/DDBJ databases">
        <authorList>
            <person name="Branca A.L. A."/>
        </authorList>
    </citation>
    <scope>NUCLEOTIDE SEQUENCE</scope>
</reference>
<dbReference type="Gene3D" id="1.10.1200.10">
    <property type="entry name" value="ACP-like"/>
    <property type="match status" value="1"/>
</dbReference>
<dbReference type="GO" id="GO:0031177">
    <property type="term" value="F:phosphopantetheine binding"/>
    <property type="evidence" value="ECO:0007669"/>
    <property type="project" value="TreeGrafter"/>
</dbReference>
<feature type="domain" description="Carrier" evidence="5">
    <location>
        <begin position="316"/>
        <end position="382"/>
    </location>
</feature>
<comment type="similarity">
    <text evidence="4">Belongs to the NRP synthetase family.</text>
</comment>
<dbReference type="Pfam" id="PF00550">
    <property type="entry name" value="PP-binding"/>
    <property type="match status" value="1"/>
</dbReference>
<gene>
    <name evidence="6" type="ORF">PNAL_LOCUS5992</name>
</gene>
<dbReference type="Proteomes" id="UP001153461">
    <property type="component" value="Unassembled WGS sequence"/>
</dbReference>
<sequence>MRQLDVTAATLTPTVCSTFKPADVPSLRLLIFGGEAGNQKAHDLWRGIPMLANYYDPAEATIYCVCNTELSTSSHPVTNIGTPIGCRPWVVHPTDHHRLVPVGCVRELVTEGPLISQGYLNDLAKTNAVFVEDLAWTNTQRPSSFSSSSTRRRFYKTGDLVHYHADGTLQYLGRKDSQVKVHGHRIELGEVETHIKSLIPNVSQVAVELVQPPGRADRTLAAFICFSETISVAQESSDELLLPMADSMRSTLASHLEALVHAMPAYMIPTLFVPLHHLPLNLSAKADRSKLRRLLDHASVEALQTYRLASESPKQPPSSPLESRLHTLWSQVLDLPTHAIGVTDPFVQLGGDSITAIYLVSAAREAGLAFSVAELFQAQTIA</sequence>
<dbReference type="EMBL" id="CAJVNV010000299">
    <property type="protein sequence ID" value="CAG8147224.1"/>
    <property type="molecule type" value="Genomic_DNA"/>
</dbReference>
<dbReference type="InterPro" id="IPR036736">
    <property type="entry name" value="ACP-like_sf"/>
</dbReference>
<dbReference type="SUPFAM" id="SSF47336">
    <property type="entry name" value="ACP-like"/>
    <property type="match status" value="1"/>
</dbReference>
<protein>
    <recommendedName>
        <fullName evidence="5">Carrier domain-containing protein</fullName>
    </recommendedName>
</protein>
<keyword evidence="3" id="KW-0436">Ligase</keyword>
<evidence type="ECO:0000256" key="4">
    <source>
        <dbReference type="ARBA" id="ARBA00029454"/>
    </source>
</evidence>
<evidence type="ECO:0000313" key="6">
    <source>
        <dbReference type="EMBL" id="CAG8147224.1"/>
    </source>
</evidence>
<evidence type="ECO:0000256" key="2">
    <source>
        <dbReference type="ARBA" id="ARBA00022553"/>
    </source>
</evidence>
<dbReference type="InterPro" id="IPR009081">
    <property type="entry name" value="PP-bd_ACP"/>
</dbReference>
<proteinExistence type="inferred from homology"/>
<dbReference type="Pfam" id="PF00501">
    <property type="entry name" value="AMP-binding"/>
    <property type="match status" value="1"/>
</dbReference>
<accession>A0A9W4HWG0</accession>
<dbReference type="GO" id="GO:0043041">
    <property type="term" value="P:amino acid activation for nonribosomal peptide biosynthetic process"/>
    <property type="evidence" value="ECO:0007669"/>
    <property type="project" value="TreeGrafter"/>
</dbReference>
<dbReference type="InterPro" id="IPR000873">
    <property type="entry name" value="AMP-dep_synth/lig_dom"/>
</dbReference>
<dbReference type="OrthoDB" id="416786at2759"/>
<evidence type="ECO:0000256" key="3">
    <source>
        <dbReference type="ARBA" id="ARBA00022598"/>
    </source>
</evidence>
<evidence type="ECO:0000313" key="7">
    <source>
        <dbReference type="Proteomes" id="UP001153461"/>
    </source>
</evidence>
<dbReference type="PANTHER" id="PTHR45527:SF16">
    <property type="entry name" value="NONRIBOSOMAL PEPTIDE SYNTHASE ATNA-RELATED"/>
    <property type="match status" value="1"/>
</dbReference>
<dbReference type="Gene3D" id="3.40.50.12780">
    <property type="entry name" value="N-terminal domain of ligase-like"/>
    <property type="match status" value="1"/>
</dbReference>
<dbReference type="PANTHER" id="PTHR45527">
    <property type="entry name" value="NONRIBOSOMAL PEPTIDE SYNTHETASE"/>
    <property type="match status" value="1"/>
</dbReference>
<evidence type="ECO:0000259" key="5">
    <source>
        <dbReference type="PROSITE" id="PS50075"/>
    </source>
</evidence>
<organism evidence="6 7">
    <name type="scientific">Penicillium nalgiovense</name>
    <dbReference type="NCBI Taxonomy" id="60175"/>
    <lineage>
        <taxon>Eukaryota</taxon>
        <taxon>Fungi</taxon>
        <taxon>Dikarya</taxon>
        <taxon>Ascomycota</taxon>
        <taxon>Pezizomycotina</taxon>
        <taxon>Eurotiomycetes</taxon>
        <taxon>Eurotiomycetidae</taxon>
        <taxon>Eurotiales</taxon>
        <taxon>Aspergillaceae</taxon>
        <taxon>Penicillium</taxon>
    </lineage>
</organism>
<evidence type="ECO:0000256" key="1">
    <source>
        <dbReference type="ARBA" id="ARBA00022450"/>
    </source>
</evidence>